<dbReference type="AlphaFoldDB" id="A0A2S9IT90"/>
<keyword evidence="8" id="KW-1185">Reference proteome</keyword>
<accession>A0A2S9IT90</accession>
<sequence>MNEALKLGGEPSSAKSPNIRRLNRLPIFGAIALVVLFFAVIIYGLANRGLVFGNRQGEDVNPGSRPASTYADQLKQGVSDGIIGEPVRATPLQPTPVEPRVIEDTAPSSMTEQQSQVREEGTGLEPEAVWRARIEREQQEQILRELHRQHMASIQADEAAFNSPIAVSLQDLNAQGENPKTEGMPSSGNAARPAGALDLYAAAMQSGRLGQTRDPNGQAAKENFFNQDIRDLGYLPNQVVAQQSPYELKRGSVIPATLVTGINSDLPGRITAQVSQNVYDSATGHHVLIPQGSKLLGRYDSKVVFGQSRVLVIWTDLIFPNGATLQIGGMPGVDAAGYGGFSDRVDNHYLRTFGSAILVALIGAGTEMLIPQDRNAFGQSNSAEDAARRSFAETFGQMAEQTVSRNLNVQPTLEIRPGYRFNVLVEQDMIFPGASR</sequence>
<evidence type="ECO:0000256" key="6">
    <source>
        <dbReference type="SAM" id="Phobius"/>
    </source>
</evidence>
<dbReference type="EMBL" id="PVBR01000006">
    <property type="protein sequence ID" value="PRD43710.1"/>
    <property type="molecule type" value="Genomic_DNA"/>
</dbReference>
<evidence type="ECO:0000313" key="8">
    <source>
        <dbReference type="Proteomes" id="UP000239434"/>
    </source>
</evidence>
<feature type="transmembrane region" description="Helical" evidence="6">
    <location>
        <begin position="25"/>
        <end position="46"/>
    </location>
</feature>
<keyword evidence="4 6" id="KW-1133">Transmembrane helix</keyword>
<dbReference type="InterPro" id="IPR005498">
    <property type="entry name" value="T4SS_VirB10/TraB/TrbI"/>
</dbReference>
<evidence type="ECO:0000256" key="5">
    <source>
        <dbReference type="ARBA" id="ARBA00023136"/>
    </source>
</evidence>
<dbReference type="Proteomes" id="UP000239434">
    <property type="component" value="Unassembled WGS sequence"/>
</dbReference>
<name>A0A2S9IT90_9HYPH</name>
<evidence type="ECO:0000256" key="1">
    <source>
        <dbReference type="ARBA" id="ARBA00004167"/>
    </source>
</evidence>
<reference evidence="7 8" key="1">
    <citation type="submission" date="2018-02" db="EMBL/GenBank/DDBJ databases">
        <title>The draft genome of Phyllobacterium sp. 1N-3.</title>
        <authorList>
            <person name="Liu L."/>
            <person name="Li L."/>
            <person name="Zhang X."/>
            <person name="Wang T."/>
            <person name="Liang L."/>
        </authorList>
    </citation>
    <scope>NUCLEOTIDE SEQUENCE [LARGE SCALE GENOMIC DNA]</scope>
    <source>
        <strain evidence="7 8">1N-3</strain>
    </source>
</reference>
<proteinExistence type="inferred from homology"/>
<keyword evidence="5 6" id="KW-0472">Membrane</keyword>
<evidence type="ECO:0000313" key="7">
    <source>
        <dbReference type="EMBL" id="PRD43710.1"/>
    </source>
</evidence>
<comment type="caution">
    <text evidence="7">The sequence shown here is derived from an EMBL/GenBank/DDBJ whole genome shotgun (WGS) entry which is preliminary data.</text>
</comment>
<evidence type="ECO:0000256" key="3">
    <source>
        <dbReference type="ARBA" id="ARBA00022692"/>
    </source>
</evidence>
<dbReference type="Gene3D" id="2.40.128.260">
    <property type="entry name" value="Type IV secretion system, VirB10/TraB/TrbI"/>
    <property type="match status" value="1"/>
</dbReference>
<evidence type="ECO:0000256" key="4">
    <source>
        <dbReference type="ARBA" id="ARBA00022989"/>
    </source>
</evidence>
<protein>
    <submittedName>
        <fullName evidence="7">Conjugal transfer protein TrbI</fullName>
    </submittedName>
</protein>
<comment type="similarity">
    <text evidence="2">Belongs to the TrbI/VirB10 family.</text>
</comment>
<dbReference type="Pfam" id="PF03743">
    <property type="entry name" value="TrbI"/>
    <property type="match status" value="1"/>
</dbReference>
<gene>
    <name evidence="7" type="ORF">C5748_10715</name>
</gene>
<keyword evidence="3 6" id="KW-0812">Transmembrane</keyword>
<dbReference type="GO" id="GO:0016020">
    <property type="term" value="C:membrane"/>
    <property type="evidence" value="ECO:0007669"/>
    <property type="project" value="UniProtKB-SubCell"/>
</dbReference>
<organism evidence="7 8">
    <name type="scientific">Phyllobacterium phragmitis</name>
    <dbReference type="NCBI Taxonomy" id="2670329"/>
    <lineage>
        <taxon>Bacteria</taxon>
        <taxon>Pseudomonadati</taxon>
        <taxon>Pseudomonadota</taxon>
        <taxon>Alphaproteobacteria</taxon>
        <taxon>Hyphomicrobiales</taxon>
        <taxon>Phyllobacteriaceae</taxon>
        <taxon>Phyllobacterium</taxon>
    </lineage>
</organism>
<dbReference type="InterPro" id="IPR042217">
    <property type="entry name" value="T4SS_VirB10/TrbI"/>
</dbReference>
<dbReference type="CDD" id="cd16429">
    <property type="entry name" value="VirB10"/>
    <property type="match status" value="1"/>
</dbReference>
<dbReference type="NCBIfam" id="NF010405">
    <property type="entry name" value="PRK13831.1"/>
    <property type="match status" value="1"/>
</dbReference>
<evidence type="ECO:0000256" key="2">
    <source>
        <dbReference type="ARBA" id="ARBA00010265"/>
    </source>
</evidence>
<dbReference type="RefSeq" id="WP_105741922.1">
    <property type="nucleotide sequence ID" value="NZ_PVBR01000006.1"/>
</dbReference>
<comment type="subcellular location">
    <subcellularLocation>
        <location evidence="1">Membrane</location>
        <topology evidence="1">Single-pass membrane protein</topology>
    </subcellularLocation>
</comment>